<feature type="compositionally biased region" description="Polar residues" evidence="1">
    <location>
        <begin position="56"/>
        <end position="70"/>
    </location>
</feature>
<dbReference type="EMBL" id="KB644411">
    <property type="protein sequence ID" value="EPS28459.1"/>
    <property type="molecule type" value="Genomic_DNA"/>
</dbReference>
<proteinExistence type="predicted"/>
<dbReference type="Proteomes" id="UP000019376">
    <property type="component" value="Unassembled WGS sequence"/>
</dbReference>
<name>S7ZDV0_PENO1</name>
<evidence type="ECO:0000256" key="1">
    <source>
        <dbReference type="SAM" id="MobiDB-lite"/>
    </source>
</evidence>
<dbReference type="HOGENOM" id="CLU_2758610_0_0_1"/>
<sequence length="70" mass="7879">MYRPRENQTRPAANDEAGPPGAGKEEWEILVDILTVVDTTKQNERSMMGTEWMDVTNVTQRKPSTASDNL</sequence>
<accession>S7ZDV0</accession>
<evidence type="ECO:0000313" key="3">
    <source>
        <dbReference type="Proteomes" id="UP000019376"/>
    </source>
</evidence>
<evidence type="ECO:0000313" key="2">
    <source>
        <dbReference type="EMBL" id="EPS28459.1"/>
    </source>
</evidence>
<gene>
    <name evidence="2" type="ORF">PDE_03405</name>
</gene>
<dbReference type="AlphaFoldDB" id="S7ZDV0"/>
<feature type="region of interest" description="Disordered" evidence="1">
    <location>
        <begin position="1"/>
        <end position="25"/>
    </location>
</feature>
<feature type="region of interest" description="Disordered" evidence="1">
    <location>
        <begin position="45"/>
        <end position="70"/>
    </location>
</feature>
<organism evidence="2 3">
    <name type="scientific">Penicillium oxalicum (strain 114-2 / CGMCC 5302)</name>
    <name type="common">Penicillium decumbens</name>
    <dbReference type="NCBI Taxonomy" id="933388"/>
    <lineage>
        <taxon>Eukaryota</taxon>
        <taxon>Fungi</taxon>
        <taxon>Dikarya</taxon>
        <taxon>Ascomycota</taxon>
        <taxon>Pezizomycotina</taxon>
        <taxon>Eurotiomycetes</taxon>
        <taxon>Eurotiomycetidae</taxon>
        <taxon>Eurotiales</taxon>
        <taxon>Aspergillaceae</taxon>
        <taxon>Penicillium</taxon>
    </lineage>
</organism>
<reference evidence="2 3" key="1">
    <citation type="journal article" date="2013" name="PLoS ONE">
        <title>Genomic and secretomic analyses reveal unique features of the lignocellulolytic enzyme system of Penicillium decumbens.</title>
        <authorList>
            <person name="Liu G."/>
            <person name="Zhang L."/>
            <person name="Wei X."/>
            <person name="Zou G."/>
            <person name="Qin Y."/>
            <person name="Ma L."/>
            <person name="Li J."/>
            <person name="Zheng H."/>
            <person name="Wang S."/>
            <person name="Wang C."/>
            <person name="Xun L."/>
            <person name="Zhao G.-P."/>
            <person name="Zhou Z."/>
            <person name="Qu Y."/>
        </authorList>
    </citation>
    <scope>NUCLEOTIDE SEQUENCE [LARGE SCALE GENOMIC DNA]</scope>
    <source>
        <strain evidence="3">114-2 / CGMCC 5302</strain>
    </source>
</reference>
<protein>
    <submittedName>
        <fullName evidence="2">Uncharacterized protein</fullName>
    </submittedName>
</protein>
<keyword evidence="3" id="KW-1185">Reference proteome</keyword>